<protein>
    <submittedName>
        <fullName evidence="2">Uncharacterized protein</fullName>
    </submittedName>
</protein>
<name>A0A117S0L6_9ACTN</name>
<dbReference type="Proteomes" id="UP000053260">
    <property type="component" value="Unassembled WGS sequence"/>
</dbReference>
<keyword evidence="3" id="KW-1185">Reference proteome</keyword>
<feature type="compositionally biased region" description="Acidic residues" evidence="1">
    <location>
        <begin position="1"/>
        <end position="14"/>
    </location>
</feature>
<sequence length="112" mass="12089">MRQPLDEDGVEPEGGEPHDEVADPLTGTVRVCARRCETCIFRPGNLMHLQPGRVAAMVNRARQTEGHVVSHKTLGTETPAICRGFADGPNQGRSLALRLARALGALREISPP</sequence>
<dbReference type="STRING" id="909626.AQJ91_21760"/>
<evidence type="ECO:0000256" key="1">
    <source>
        <dbReference type="SAM" id="MobiDB-lite"/>
    </source>
</evidence>
<accession>A0A117S0L6</accession>
<evidence type="ECO:0000313" key="2">
    <source>
        <dbReference type="EMBL" id="KUO19189.1"/>
    </source>
</evidence>
<dbReference type="AlphaFoldDB" id="A0A117S0L6"/>
<comment type="caution">
    <text evidence="2">The sequence shown here is derived from an EMBL/GenBank/DDBJ whole genome shotgun (WGS) entry which is preliminary data.</text>
</comment>
<reference evidence="2 3" key="1">
    <citation type="submission" date="2015-10" db="EMBL/GenBank/DDBJ databases">
        <title>Draft genome sequence of Streptomyces sp. RV15, isolated from a marine sponge.</title>
        <authorList>
            <person name="Ruckert C."/>
            <person name="Abdelmohsen U.R."/>
            <person name="Winkler A."/>
            <person name="Hentschel U."/>
            <person name="Kalinowski J."/>
            <person name="Kampfer P."/>
            <person name="Glaeser S."/>
        </authorList>
    </citation>
    <scope>NUCLEOTIDE SEQUENCE [LARGE SCALE GENOMIC DNA]</scope>
    <source>
        <strain evidence="2 3">RV15</strain>
    </source>
</reference>
<organism evidence="2 3">
    <name type="scientific">Streptomyces dysideae</name>
    <dbReference type="NCBI Taxonomy" id="909626"/>
    <lineage>
        <taxon>Bacteria</taxon>
        <taxon>Bacillati</taxon>
        <taxon>Actinomycetota</taxon>
        <taxon>Actinomycetes</taxon>
        <taxon>Kitasatosporales</taxon>
        <taxon>Streptomycetaceae</taxon>
        <taxon>Streptomyces</taxon>
    </lineage>
</organism>
<feature type="region of interest" description="Disordered" evidence="1">
    <location>
        <begin position="1"/>
        <end position="24"/>
    </location>
</feature>
<gene>
    <name evidence="2" type="ORF">AQJ91_21760</name>
</gene>
<proteinExistence type="predicted"/>
<evidence type="ECO:0000313" key="3">
    <source>
        <dbReference type="Proteomes" id="UP000053260"/>
    </source>
</evidence>
<dbReference type="EMBL" id="LMXB01000055">
    <property type="protein sequence ID" value="KUO19189.1"/>
    <property type="molecule type" value="Genomic_DNA"/>
</dbReference>